<organism evidence="1 2">
    <name type="scientific">Morococcus cerebrosus</name>
    <dbReference type="NCBI Taxonomy" id="1056807"/>
    <lineage>
        <taxon>Bacteria</taxon>
        <taxon>Pseudomonadati</taxon>
        <taxon>Pseudomonadota</taxon>
        <taxon>Betaproteobacteria</taxon>
        <taxon>Neisseriales</taxon>
        <taxon>Neisseriaceae</taxon>
        <taxon>Morococcus</taxon>
    </lineage>
</organism>
<evidence type="ECO:0000313" key="1">
    <source>
        <dbReference type="EMBL" id="KIC05985.1"/>
    </source>
</evidence>
<comment type="caution">
    <text evidence="1">The sequence shown here is derived from an EMBL/GenBank/DDBJ whole genome shotgun (WGS) entry which is preliminary data.</text>
</comment>
<dbReference type="AlphaFoldDB" id="A0A0C1GH51"/>
<gene>
    <name evidence="1" type="ORF">MCC93_25720</name>
</gene>
<dbReference type="Proteomes" id="UP000031390">
    <property type="component" value="Unassembled WGS sequence"/>
</dbReference>
<evidence type="ECO:0000313" key="2">
    <source>
        <dbReference type="Proteomes" id="UP000031390"/>
    </source>
</evidence>
<dbReference type="EMBL" id="JUFZ01000130">
    <property type="protein sequence ID" value="KIC05985.1"/>
    <property type="molecule type" value="Genomic_DNA"/>
</dbReference>
<proteinExistence type="predicted"/>
<sequence length="46" mass="5161">MKAKQRSSENPKQGFQTTFFYIGLNGTGFAFRTCSVSQTHDSNKTL</sequence>
<accession>A0A0C1GH51</accession>
<name>A0A0C1GH51_9NEIS</name>
<protein>
    <submittedName>
        <fullName evidence="1">Uncharacterized protein</fullName>
    </submittedName>
</protein>
<reference evidence="1 2" key="1">
    <citation type="submission" date="2014-12" db="EMBL/GenBank/DDBJ databases">
        <title>Genome sequence of Morococcus cerebrosus.</title>
        <authorList>
            <person name="Shin S.-K."/>
            <person name="Yi H."/>
        </authorList>
    </citation>
    <scope>NUCLEOTIDE SEQUENCE [LARGE SCALE GENOMIC DNA]</scope>
    <source>
        <strain evidence="1 2">CIP 81.93</strain>
    </source>
</reference>